<evidence type="ECO:0000313" key="2">
    <source>
        <dbReference type="Proteomes" id="UP000607653"/>
    </source>
</evidence>
<organism evidence="1 2">
    <name type="scientific">Nelumbo nucifera</name>
    <name type="common">Sacred lotus</name>
    <dbReference type="NCBI Taxonomy" id="4432"/>
    <lineage>
        <taxon>Eukaryota</taxon>
        <taxon>Viridiplantae</taxon>
        <taxon>Streptophyta</taxon>
        <taxon>Embryophyta</taxon>
        <taxon>Tracheophyta</taxon>
        <taxon>Spermatophyta</taxon>
        <taxon>Magnoliopsida</taxon>
        <taxon>Proteales</taxon>
        <taxon>Nelumbonaceae</taxon>
        <taxon>Nelumbo</taxon>
    </lineage>
</organism>
<gene>
    <name evidence="1" type="ORF">HUJ06_027697</name>
</gene>
<accession>A0A822Y4I4</accession>
<protein>
    <submittedName>
        <fullName evidence="1">Uncharacterized protein</fullName>
    </submittedName>
</protein>
<comment type="caution">
    <text evidence="1">The sequence shown here is derived from an EMBL/GenBank/DDBJ whole genome shotgun (WGS) entry which is preliminary data.</text>
</comment>
<evidence type="ECO:0000313" key="1">
    <source>
        <dbReference type="EMBL" id="DAD26229.1"/>
    </source>
</evidence>
<dbReference type="EMBL" id="DUZY01000002">
    <property type="protein sequence ID" value="DAD26229.1"/>
    <property type="molecule type" value="Genomic_DNA"/>
</dbReference>
<reference evidence="1 2" key="1">
    <citation type="journal article" date="2020" name="Mol. Biol. Evol.">
        <title>Distinct Expression and Methylation Patterns for Genes with Different Fates following a Single Whole-Genome Duplication in Flowering Plants.</title>
        <authorList>
            <person name="Shi T."/>
            <person name="Rahmani R.S."/>
            <person name="Gugger P.F."/>
            <person name="Wang M."/>
            <person name="Li H."/>
            <person name="Zhang Y."/>
            <person name="Li Z."/>
            <person name="Wang Q."/>
            <person name="Van de Peer Y."/>
            <person name="Marchal K."/>
            <person name="Chen J."/>
        </authorList>
    </citation>
    <scope>NUCLEOTIDE SEQUENCE [LARGE SCALE GENOMIC DNA]</scope>
    <source>
        <tissue evidence="1">Leaf</tissue>
    </source>
</reference>
<name>A0A822Y4I4_NELNU</name>
<keyword evidence="2" id="KW-1185">Reference proteome</keyword>
<sequence>MNIFVFSLLPNTESGIWSLDPTVCGLRYVNSKLLHVCEYNVDCGPSITYFVLYPMTRLSDPDPT</sequence>
<dbReference type="AlphaFoldDB" id="A0A822Y4I4"/>
<dbReference type="Proteomes" id="UP000607653">
    <property type="component" value="Unassembled WGS sequence"/>
</dbReference>
<proteinExistence type="predicted"/>